<dbReference type="PANTHER" id="PTHR12790">
    <property type="entry name" value="TRANSCRIPTION INITIATION FACTOR IA RRN3"/>
    <property type="match status" value="1"/>
</dbReference>
<dbReference type="GO" id="GO:0005634">
    <property type="term" value="C:nucleus"/>
    <property type="evidence" value="ECO:0007669"/>
    <property type="project" value="TreeGrafter"/>
</dbReference>
<name>A0A132NWN0_GIAIN</name>
<dbReference type="VEuPathDB" id="GiardiaDB:QR46_1523"/>
<evidence type="ECO:0000313" key="2">
    <source>
        <dbReference type="EMBL" id="KWX14478.1"/>
    </source>
</evidence>
<gene>
    <name evidence="2" type="ORF">QR46_1523</name>
</gene>
<keyword evidence="2" id="KW-0648">Protein biosynthesis</keyword>
<dbReference type="PANTHER" id="PTHR12790:SF0">
    <property type="entry name" value="RNA POLYMERASE I-SPECIFIC TRANSCRIPTION INITIATION FACTOR RRN3-RELATED"/>
    <property type="match status" value="1"/>
</dbReference>
<dbReference type="GO" id="GO:0003743">
    <property type="term" value="F:translation initiation factor activity"/>
    <property type="evidence" value="ECO:0007669"/>
    <property type="project" value="UniProtKB-KW"/>
</dbReference>
<dbReference type="InterPro" id="IPR007991">
    <property type="entry name" value="RNA_pol_I_trans_ini_fac_RRN3"/>
</dbReference>
<dbReference type="EMBL" id="JXTI01000031">
    <property type="protein sequence ID" value="KWX14478.1"/>
    <property type="molecule type" value="Genomic_DNA"/>
</dbReference>
<proteinExistence type="inferred from homology"/>
<dbReference type="GO" id="GO:0006361">
    <property type="term" value="P:transcription initiation at RNA polymerase I promoter"/>
    <property type="evidence" value="ECO:0007669"/>
    <property type="project" value="InterPro"/>
</dbReference>
<dbReference type="GO" id="GO:0001181">
    <property type="term" value="F:RNA polymerase I general transcription initiation factor activity"/>
    <property type="evidence" value="ECO:0007669"/>
    <property type="project" value="InterPro"/>
</dbReference>
<keyword evidence="2" id="KW-0396">Initiation factor</keyword>
<dbReference type="Pfam" id="PF05327">
    <property type="entry name" value="RRN3"/>
    <property type="match status" value="1"/>
</dbReference>
<evidence type="ECO:0000256" key="1">
    <source>
        <dbReference type="ARBA" id="ARBA00010098"/>
    </source>
</evidence>
<comment type="similarity">
    <text evidence="1">Belongs to the RRN3 family.</text>
</comment>
<evidence type="ECO:0000313" key="3">
    <source>
        <dbReference type="Proteomes" id="UP000070089"/>
    </source>
</evidence>
<dbReference type="Proteomes" id="UP000070089">
    <property type="component" value="Unassembled WGS sequence"/>
</dbReference>
<reference evidence="2 3" key="1">
    <citation type="journal article" date="2015" name="Mol. Biochem. Parasitol.">
        <title>Identification of polymorphic genes for use in assemblage B genotyping assays through comparative genomics of multiple assemblage B Giardia duodenalis isolates.</title>
        <authorList>
            <person name="Wielinga C."/>
            <person name="Thompson R.C."/>
            <person name="Monis P."/>
            <person name="Ryan U."/>
        </authorList>
    </citation>
    <scope>NUCLEOTIDE SEQUENCE [LARGE SCALE GENOMIC DNA]</scope>
    <source>
        <strain evidence="2 3">BAH15c1</strain>
    </source>
</reference>
<organism evidence="2 3">
    <name type="scientific">Giardia duodenalis assemblage B</name>
    <dbReference type="NCBI Taxonomy" id="1394984"/>
    <lineage>
        <taxon>Eukaryota</taxon>
        <taxon>Metamonada</taxon>
        <taxon>Diplomonadida</taxon>
        <taxon>Hexamitidae</taxon>
        <taxon>Giardiinae</taxon>
        <taxon>Giardia</taxon>
    </lineage>
</organism>
<sequence length="556" mass="61056">METMDEFLSLLKASSEKISTVYASVVQSKSIADSLFQGLVTASNSITPSMLSTILRYPLSYPLTDIDMLFCSCISGLIAQDASRAELVFTILLSCDDTGASDNGCSPCKDAKIELIKLIIGTSPTAISALASAIQATIPTVHCIKRALPWLDLILSLETAVDGLVYGTIEAIIKLLLLIDSHIEAFSMASGGTIAQSSEVPSPEGAVVGSYISPSFGSHTKSGGLSLEKHILCEGAQKCSEENTVEGYPLDDDMSIDFCVDILDQLLANYFEHLRVLWNSDPSGYVKRCQSALIPCYARLGMCLRNIRYTQFVVFYAVSLDPSLPGLFIEYLVKRSLFDVDASIGTYLDSMNYLGSFIARYSDLSHSLITGSITLLLQYATQLGAELDPASMYTLDRAIGVHRIAGELCLDTVHGGFSYRGKAQLSISTVPGSVIRYLSVIRALLYSLCFVAEDITPQDISIGELSRLLISDICPLVYFYDIGIQLLHVIHKWAFLVPSELSKLHAILDYAQNIELPYSVISSFYPFEPMCLQRSSNFITPYYRDYWVQETDDTED</sequence>
<dbReference type="GO" id="GO:0001042">
    <property type="term" value="F:RNA polymerase I core binding"/>
    <property type="evidence" value="ECO:0007669"/>
    <property type="project" value="TreeGrafter"/>
</dbReference>
<protein>
    <submittedName>
        <fullName evidence="2">RNA polymerase I specific transcription initiation factor RRN3</fullName>
    </submittedName>
</protein>
<accession>A0A132NWN0</accession>
<comment type="caution">
    <text evidence="2">The sequence shown here is derived from an EMBL/GenBank/DDBJ whole genome shotgun (WGS) entry which is preliminary data.</text>
</comment>
<dbReference type="AlphaFoldDB" id="A0A132NWN0"/>
<dbReference type="OrthoDB" id="26970at2759"/>